<reference evidence="5 6" key="1">
    <citation type="submission" date="2019-02" db="EMBL/GenBank/DDBJ databases">
        <title>Genomic Encyclopedia of Type Strains, Phase IV (KMG-IV): sequencing the most valuable type-strain genomes for metagenomic binning, comparative biology and taxonomic classification.</title>
        <authorList>
            <person name="Goeker M."/>
        </authorList>
    </citation>
    <scope>NUCLEOTIDE SEQUENCE [LARGE SCALE GENOMIC DNA]</scope>
    <source>
        <strain evidence="5 6">DSM 19570</strain>
    </source>
</reference>
<dbReference type="InterPro" id="IPR014030">
    <property type="entry name" value="Ketoacyl_synth_N"/>
</dbReference>
<comment type="similarity">
    <text evidence="1 3">Belongs to the thiolase-like superfamily. Beta-ketoacyl-ACP synthases family.</text>
</comment>
<evidence type="ECO:0000313" key="6">
    <source>
        <dbReference type="Proteomes" id="UP000293671"/>
    </source>
</evidence>
<dbReference type="PROSITE" id="PS52004">
    <property type="entry name" value="KS3_2"/>
    <property type="match status" value="1"/>
</dbReference>
<dbReference type="PANTHER" id="PTHR11712">
    <property type="entry name" value="POLYKETIDE SYNTHASE-RELATED"/>
    <property type="match status" value="1"/>
</dbReference>
<sequence length="386" mass="39110">MSLAPRVVITGVGLVSPLGHDPASLWQQLLAGASAARDWPELAAEGHRCAQACRIADFEAEPLRRGRALAIAAAEQAVSSAAITLPAGTGVYIGSTLGESAAFEQAAEGKPIELSQYLIPSFTEGVRARFGLAGPRASLATACAAGNYAVGAALETLRHGRCEVALAGGVEPFSRLSMVGFSRARAMASNGCRPFDAARSGMLLGEGAALFVLERADAALARGAQPLAEVVALGLGCDAHHPTAPLADGSGMRAAMATALAVAGITPHEIDWVNAHGSGTRASDAAEARALLGLFGDAGAALPPVSGSKGALGHALGAASALELAICVEGLRAQTVPPTAGHEVPDAEAGIACTKAPLPRRLRWVMNNAFAFGGLNSALLLRAWED</sequence>
<evidence type="ECO:0000313" key="5">
    <source>
        <dbReference type="EMBL" id="RZT95091.1"/>
    </source>
</evidence>
<dbReference type="Proteomes" id="UP000293671">
    <property type="component" value="Unassembled WGS sequence"/>
</dbReference>
<dbReference type="EMBL" id="SHKP01000007">
    <property type="protein sequence ID" value="RZT95091.1"/>
    <property type="molecule type" value="Genomic_DNA"/>
</dbReference>
<dbReference type="Gene3D" id="3.40.47.10">
    <property type="match status" value="1"/>
</dbReference>
<dbReference type="InterPro" id="IPR016039">
    <property type="entry name" value="Thiolase-like"/>
</dbReference>
<dbReference type="PANTHER" id="PTHR11712:SF347">
    <property type="entry name" value="BETA KETOACYL-ACYL CARRIER PROTEIN SYNTHASE"/>
    <property type="match status" value="1"/>
</dbReference>
<dbReference type="RefSeq" id="WP_130433216.1">
    <property type="nucleotide sequence ID" value="NZ_SHKP01000007.1"/>
</dbReference>
<dbReference type="OrthoDB" id="9808669at2"/>
<name>A0A4Q7VGD7_9BURK</name>
<dbReference type="InterPro" id="IPR014031">
    <property type="entry name" value="Ketoacyl_synth_C"/>
</dbReference>
<protein>
    <submittedName>
        <fullName evidence="5">3-oxoacyl-[acyl-carrier-protein] synthase II</fullName>
    </submittedName>
</protein>
<dbReference type="Pfam" id="PF02801">
    <property type="entry name" value="Ketoacyl-synt_C"/>
    <property type="match status" value="1"/>
</dbReference>
<feature type="domain" description="Ketosynthase family 3 (KS3)" evidence="4">
    <location>
        <begin position="4"/>
        <end position="383"/>
    </location>
</feature>
<evidence type="ECO:0000256" key="3">
    <source>
        <dbReference type="RuleBase" id="RU003694"/>
    </source>
</evidence>
<accession>A0A4Q7VGD7</accession>
<dbReference type="InterPro" id="IPR020841">
    <property type="entry name" value="PKS_Beta-ketoAc_synthase_dom"/>
</dbReference>
<dbReference type="GO" id="GO:0006633">
    <property type="term" value="P:fatty acid biosynthetic process"/>
    <property type="evidence" value="ECO:0007669"/>
    <property type="project" value="TreeGrafter"/>
</dbReference>
<dbReference type="AlphaFoldDB" id="A0A4Q7VGD7"/>
<keyword evidence="2 3" id="KW-0808">Transferase</keyword>
<gene>
    <name evidence="5" type="ORF">EV670_2839</name>
</gene>
<dbReference type="SUPFAM" id="SSF53901">
    <property type="entry name" value="Thiolase-like"/>
    <property type="match status" value="1"/>
</dbReference>
<dbReference type="SMART" id="SM00825">
    <property type="entry name" value="PKS_KS"/>
    <property type="match status" value="1"/>
</dbReference>
<dbReference type="InterPro" id="IPR000794">
    <property type="entry name" value="Beta-ketoacyl_synthase"/>
</dbReference>
<evidence type="ECO:0000256" key="1">
    <source>
        <dbReference type="ARBA" id="ARBA00008467"/>
    </source>
</evidence>
<evidence type="ECO:0000256" key="2">
    <source>
        <dbReference type="ARBA" id="ARBA00022679"/>
    </source>
</evidence>
<dbReference type="Pfam" id="PF00109">
    <property type="entry name" value="ketoacyl-synt"/>
    <property type="match status" value="1"/>
</dbReference>
<comment type="caution">
    <text evidence="5">The sequence shown here is derived from an EMBL/GenBank/DDBJ whole genome shotgun (WGS) entry which is preliminary data.</text>
</comment>
<keyword evidence="6" id="KW-1185">Reference proteome</keyword>
<dbReference type="GO" id="GO:0004315">
    <property type="term" value="F:3-oxoacyl-[acyl-carrier-protein] synthase activity"/>
    <property type="evidence" value="ECO:0007669"/>
    <property type="project" value="TreeGrafter"/>
</dbReference>
<organism evidence="5 6">
    <name type="scientific">Rivibacter subsaxonicus</name>
    <dbReference type="NCBI Taxonomy" id="457575"/>
    <lineage>
        <taxon>Bacteria</taxon>
        <taxon>Pseudomonadati</taxon>
        <taxon>Pseudomonadota</taxon>
        <taxon>Betaproteobacteria</taxon>
        <taxon>Burkholderiales</taxon>
        <taxon>Rivibacter</taxon>
    </lineage>
</organism>
<proteinExistence type="inferred from homology"/>
<dbReference type="CDD" id="cd00834">
    <property type="entry name" value="KAS_I_II"/>
    <property type="match status" value="1"/>
</dbReference>
<evidence type="ECO:0000259" key="4">
    <source>
        <dbReference type="PROSITE" id="PS52004"/>
    </source>
</evidence>